<dbReference type="SUPFAM" id="SSF51182">
    <property type="entry name" value="RmlC-like cupins"/>
    <property type="match status" value="1"/>
</dbReference>
<dbReference type="InterPro" id="IPR014710">
    <property type="entry name" value="RmlC-like_jellyroll"/>
</dbReference>
<dbReference type="Pfam" id="PF06172">
    <property type="entry name" value="Cupin_5"/>
    <property type="match status" value="1"/>
</dbReference>
<evidence type="ECO:0000313" key="4">
    <source>
        <dbReference type="Proteomes" id="UP001270362"/>
    </source>
</evidence>
<keyword evidence="1" id="KW-0732">Signal</keyword>
<dbReference type="EMBL" id="JAULSO010000003">
    <property type="protein sequence ID" value="KAK3684785.1"/>
    <property type="molecule type" value="Genomic_DNA"/>
</dbReference>
<feature type="chain" id="PRO_5042121379" evidence="1">
    <location>
        <begin position="24"/>
        <end position="190"/>
    </location>
</feature>
<dbReference type="InterPro" id="IPR011051">
    <property type="entry name" value="RmlC_Cupin_sf"/>
</dbReference>
<name>A0AAE1C9T1_9PEZI</name>
<comment type="caution">
    <text evidence="3">The sequence shown here is derived from an EMBL/GenBank/DDBJ whole genome shotgun (WGS) entry which is preliminary data.</text>
</comment>
<dbReference type="AlphaFoldDB" id="A0AAE1C9T1"/>
<evidence type="ECO:0000256" key="1">
    <source>
        <dbReference type="SAM" id="SignalP"/>
    </source>
</evidence>
<dbReference type="Gene3D" id="2.60.120.10">
    <property type="entry name" value="Jelly Rolls"/>
    <property type="match status" value="1"/>
</dbReference>
<proteinExistence type="predicted"/>
<dbReference type="Proteomes" id="UP001270362">
    <property type="component" value="Unassembled WGS sequence"/>
</dbReference>
<sequence>MARLLHLTLATLLLALLLPATQGTPTPTPPPPPPPHHIPIAQRSAQELIAKLNLIPNIEKGYYIQTFQDTATVPTSVGNRSASTAIYYLLEGAAGPSVWHRVDAVEVWHFYAGAPLTLTLSADDGRRPEVVTLGPDLFQGQRPQVPIPGWRWQSARSLGEWTLVGTTVAPGFLFSQSELAAPGWKPSGVL</sequence>
<reference evidence="3" key="2">
    <citation type="submission" date="2023-06" db="EMBL/GenBank/DDBJ databases">
        <authorList>
            <consortium name="Lawrence Berkeley National Laboratory"/>
            <person name="Haridas S."/>
            <person name="Hensen N."/>
            <person name="Bonometti L."/>
            <person name="Westerberg I."/>
            <person name="Brannstrom I.O."/>
            <person name="Guillou S."/>
            <person name="Cros-Aarteil S."/>
            <person name="Calhoun S."/>
            <person name="Kuo A."/>
            <person name="Mondo S."/>
            <person name="Pangilinan J."/>
            <person name="Riley R."/>
            <person name="Labutti K."/>
            <person name="Andreopoulos B."/>
            <person name="Lipzen A."/>
            <person name="Chen C."/>
            <person name="Yanf M."/>
            <person name="Daum C."/>
            <person name="Ng V."/>
            <person name="Clum A."/>
            <person name="Steindorff A."/>
            <person name="Ohm R."/>
            <person name="Martin F."/>
            <person name="Silar P."/>
            <person name="Natvig D."/>
            <person name="Lalanne C."/>
            <person name="Gautier V."/>
            <person name="Ament-Velasquez S.L."/>
            <person name="Kruys A."/>
            <person name="Hutchinson M.I."/>
            <person name="Powell A.J."/>
            <person name="Barry K."/>
            <person name="Miller A.N."/>
            <person name="Grigoriev I.V."/>
            <person name="Debuchy R."/>
            <person name="Gladieux P."/>
            <person name="Thoren M.H."/>
            <person name="Johannesson H."/>
        </authorList>
    </citation>
    <scope>NUCLEOTIDE SEQUENCE</scope>
    <source>
        <strain evidence="3">CBS 314.62</strain>
    </source>
</reference>
<evidence type="ECO:0000259" key="2">
    <source>
        <dbReference type="Pfam" id="PF06172"/>
    </source>
</evidence>
<gene>
    <name evidence="3" type="ORF">B0T22DRAFT_537257</name>
</gene>
<dbReference type="PANTHER" id="PTHR33387:SF3">
    <property type="entry name" value="DUF985 DOMAIN-CONTAINING PROTEIN"/>
    <property type="match status" value="1"/>
</dbReference>
<keyword evidence="4" id="KW-1185">Reference proteome</keyword>
<feature type="domain" description="DUF985" evidence="2">
    <location>
        <begin position="46"/>
        <end position="180"/>
    </location>
</feature>
<dbReference type="InterPro" id="IPR009327">
    <property type="entry name" value="Cupin_DUF985"/>
</dbReference>
<accession>A0AAE1C9T1</accession>
<dbReference type="InterPro" id="IPR039935">
    <property type="entry name" value="YML079W-like"/>
</dbReference>
<protein>
    <submittedName>
        <fullName evidence="3">RmlC-like cupin domain-containing protein</fullName>
    </submittedName>
</protein>
<reference evidence="3" key="1">
    <citation type="journal article" date="2023" name="Mol. Phylogenet. Evol.">
        <title>Genome-scale phylogeny and comparative genomics of the fungal order Sordariales.</title>
        <authorList>
            <person name="Hensen N."/>
            <person name="Bonometti L."/>
            <person name="Westerberg I."/>
            <person name="Brannstrom I.O."/>
            <person name="Guillou S."/>
            <person name="Cros-Aarteil S."/>
            <person name="Calhoun S."/>
            <person name="Haridas S."/>
            <person name="Kuo A."/>
            <person name="Mondo S."/>
            <person name="Pangilinan J."/>
            <person name="Riley R."/>
            <person name="LaButti K."/>
            <person name="Andreopoulos B."/>
            <person name="Lipzen A."/>
            <person name="Chen C."/>
            <person name="Yan M."/>
            <person name="Daum C."/>
            <person name="Ng V."/>
            <person name="Clum A."/>
            <person name="Steindorff A."/>
            <person name="Ohm R.A."/>
            <person name="Martin F."/>
            <person name="Silar P."/>
            <person name="Natvig D.O."/>
            <person name="Lalanne C."/>
            <person name="Gautier V."/>
            <person name="Ament-Velasquez S.L."/>
            <person name="Kruys A."/>
            <person name="Hutchinson M.I."/>
            <person name="Powell A.J."/>
            <person name="Barry K."/>
            <person name="Miller A.N."/>
            <person name="Grigoriev I.V."/>
            <person name="Debuchy R."/>
            <person name="Gladieux P."/>
            <person name="Hiltunen Thoren M."/>
            <person name="Johannesson H."/>
        </authorList>
    </citation>
    <scope>NUCLEOTIDE SEQUENCE</scope>
    <source>
        <strain evidence="3">CBS 314.62</strain>
    </source>
</reference>
<dbReference type="CDD" id="cd06121">
    <property type="entry name" value="cupin_YML079wp"/>
    <property type="match status" value="1"/>
</dbReference>
<evidence type="ECO:0000313" key="3">
    <source>
        <dbReference type="EMBL" id="KAK3684785.1"/>
    </source>
</evidence>
<dbReference type="PANTHER" id="PTHR33387">
    <property type="entry name" value="RMLC-LIKE JELLY ROLL FOLD PROTEIN"/>
    <property type="match status" value="1"/>
</dbReference>
<organism evidence="3 4">
    <name type="scientific">Podospora appendiculata</name>
    <dbReference type="NCBI Taxonomy" id="314037"/>
    <lineage>
        <taxon>Eukaryota</taxon>
        <taxon>Fungi</taxon>
        <taxon>Dikarya</taxon>
        <taxon>Ascomycota</taxon>
        <taxon>Pezizomycotina</taxon>
        <taxon>Sordariomycetes</taxon>
        <taxon>Sordariomycetidae</taxon>
        <taxon>Sordariales</taxon>
        <taxon>Podosporaceae</taxon>
        <taxon>Podospora</taxon>
    </lineage>
</organism>
<feature type="signal peptide" evidence="1">
    <location>
        <begin position="1"/>
        <end position="23"/>
    </location>
</feature>